<evidence type="ECO:0000313" key="3">
    <source>
        <dbReference type="EMBL" id="RMX43091.1"/>
    </source>
</evidence>
<dbReference type="STRING" id="46731.A0A3M6TP44"/>
<dbReference type="GO" id="GO:0007169">
    <property type="term" value="P:cell surface receptor protein tyrosine kinase signaling pathway"/>
    <property type="evidence" value="ECO:0007669"/>
    <property type="project" value="TreeGrafter"/>
</dbReference>
<dbReference type="InterPro" id="IPR050122">
    <property type="entry name" value="RTK"/>
</dbReference>
<feature type="domain" description="Serine-threonine/tyrosine-protein kinase catalytic" evidence="2">
    <location>
        <begin position="7"/>
        <end position="66"/>
    </location>
</feature>
<keyword evidence="4" id="KW-1185">Reference proteome</keyword>
<dbReference type="GO" id="GO:0005886">
    <property type="term" value="C:plasma membrane"/>
    <property type="evidence" value="ECO:0007669"/>
    <property type="project" value="TreeGrafter"/>
</dbReference>
<dbReference type="PANTHER" id="PTHR24416">
    <property type="entry name" value="TYROSINE-PROTEIN KINASE RECEPTOR"/>
    <property type="match status" value="1"/>
</dbReference>
<name>A0A3M6TP44_POCDA</name>
<evidence type="ECO:0000256" key="1">
    <source>
        <dbReference type="SAM" id="MobiDB-lite"/>
    </source>
</evidence>
<gene>
    <name evidence="3" type="ORF">pdam_00006849</name>
</gene>
<feature type="region of interest" description="Disordered" evidence="1">
    <location>
        <begin position="70"/>
        <end position="100"/>
    </location>
</feature>
<dbReference type="Proteomes" id="UP000275408">
    <property type="component" value="Unassembled WGS sequence"/>
</dbReference>
<sequence>MECMLKSVGKMPYSGLGGMEIIEFLKAGRILAKPDGCPDKIYDMMKSCWSLDSTKRPSFSELLESLEEEIKTEGDVPEDENYLEPEFNGTTNISMDESND</sequence>
<dbReference type="Pfam" id="PF07714">
    <property type="entry name" value="PK_Tyr_Ser-Thr"/>
    <property type="match status" value="1"/>
</dbReference>
<accession>A0A3M6TP44</accession>
<dbReference type="GO" id="GO:0043235">
    <property type="term" value="C:receptor complex"/>
    <property type="evidence" value="ECO:0007669"/>
    <property type="project" value="TreeGrafter"/>
</dbReference>
<evidence type="ECO:0000313" key="4">
    <source>
        <dbReference type="Proteomes" id="UP000275408"/>
    </source>
</evidence>
<dbReference type="InterPro" id="IPR011009">
    <property type="entry name" value="Kinase-like_dom_sf"/>
</dbReference>
<reference evidence="3 4" key="1">
    <citation type="journal article" date="2018" name="Sci. Rep.">
        <title>Comparative analysis of the Pocillopora damicornis genome highlights role of immune system in coral evolution.</title>
        <authorList>
            <person name="Cunning R."/>
            <person name="Bay R.A."/>
            <person name="Gillette P."/>
            <person name="Baker A.C."/>
            <person name="Traylor-Knowles N."/>
        </authorList>
    </citation>
    <scope>NUCLEOTIDE SEQUENCE [LARGE SCALE GENOMIC DNA]</scope>
    <source>
        <strain evidence="3">RSMAS</strain>
        <tissue evidence="3">Whole animal</tissue>
    </source>
</reference>
<comment type="caution">
    <text evidence="3">The sequence shown here is derived from an EMBL/GenBank/DDBJ whole genome shotgun (WGS) entry which is preliminary data.</text>
</comment>
<proteinExistence type="predicted"/>
<dbReference type="PANTHER" id="PTHR24416:SF611">
    <property type="entry name" value="TYROSINE-PROTEIN KINASE TRANSMEMBRANE RECEPTOR ROR"/>
    <property type="match status" value="1"/>
</dbReference>
<feature type="compositionally biased region" description="Polar residues" evidence="1">
    <location>
        <begin position="88"/>
        <end position="100"/>
    </location>
</feature>
<dbReference type="InterPro" id="IPR001245">
    <property type="entry name" value="Ser-Thr/Tyr_kinase_cat_dom"/>
</dbReference>
<dbReference type="Gene3D" id="1.10.510.10">
    <property type="entry name" value="Transferase(Phosphotransferase) domain 1"/>
    <property type="match status" value="1"/>
</dbReference>
<dbReference type="GO" id="GO:0004714">
    <property type="term" value="F:transmembrane receptor protein tyrosine kinase activity"/>
    <property type="evidence" value="ECO:0007669"/>
    <property type="project" value="TreeGrafter"/>
</dbReference>
<evidence type="ECO:0000259" key="2">
    <source>
        <dbReference type="Pfam" id="PF07714"/>
    </source>
</evidence>
<protein>
    <recommendedName>
        <fullName evidence="2">Serine-threonine/tyrosine-protein kinase catalytic domain-containing protein</fullName>
    </recommendedName>
</protein>
<dbReference type="AlphaFoldDB" id="A0A3M6TP44"/>
<dbReference type="SUPFAM" id="SSF56112">
    <property type="entry name" value="Protein kinase-like (PK-like)"/>
    <property type="match status" value="1"/>
</dbReference>
<dbReference type="EMBL" id="RCHS01003243">
    <property type="protein sequence ID" value="RMX43091.1"/>
    <property type="molecule type" value="Genomic_DNA"/>
</dbReference>
<organism evidence="3 4">
    <name type="scientific">Pocillopora damicornis</name>
    <name type="common">Cauliflower coral</name>
    <name type="synonym">Millepora damicornis</name>
    <dbReference type="NCBI Taxonomy" id="46731"/>
    <lineage>
        <taxon>Eukaryota</taxon>
        <taxon>Metazoa</taxon>
        <taxon>Cnidaria</taxon>
        <taxon>Anthozoa</taxon>
        <taxon>Hexacorallia</taxon>
        <taxon>Scleractinia</taxon>
        <taxon>Astrocoeniina</taxon>
        <taxon>Pocilloporidae</taxon>
        <taxon>Pocillopora</taxon>
    </lineage>
</organism>